<dbReference type="InterPro" id="IPR019818">
    <property type="entry name" value="IsoCit/isopropylmalate_DH_CS"/>
</dbReference>
<comment type="cofactor">
    <cofactor evidence="1">
        <name>Mn(2+)</name>
        <dbReference type="ChEBI" id="CHEBI:29035"/>
    </cofactor>
</comment>
<accession>A0A7V8NNH2</accession>
<dbReference type="SMART" id="SM01329">
    <property type="entry name" value="Iso_dh"/>
    <property type="match status" value="1"/>
</dbReference>
<evidence type="ECO:0000313" key="10">
    <source>
        <dbReference type="EMBL" id="MBA0084605.1"/>
    </source>
</evidence>
<evidence type="ECO:0000313" key="11">
    <source>
        <dbReference type="Proteomes" id="UP000567293"/>
    </source>
</evidence>
<dbReference type="GO" id="GO:0004449">
    <property type="term" value="F:isocitrate dehydrogenase (NAD+) activity"/>
    <property type="evidence" value="ECO:0007669"/>
    <property type="project" value="UniProtKB-EC"/>
</dbReference>
<keyword evidence="5" id="KW-0460">Magnesium</keyword>
<evidence type="ECO:0000256" key="7">
    <source>
        <dbReference type="ARBA" id="ARBA00023002"/>
    </source>
</evidence>
<evidence type="ECO:0000256" key="6">
    <source>
        <dbReference type="ARBA" id="ARBA00022946"/>
    </source>
</evidence>
<dbReference type="NCBIfam" id="TIGR00175">
    <property type="entry name" value="mito_nad_idh"/>
    <property type="match status" value="1"/>
</dbReference>
<dbReference type="GO" id="GO:0000287">
    <property type="term" value="F:magnesium ion binding"/>
    <property type="evidence" value="ECO:0007669"/>
    <property type="project" value="InterPro"/>
</dbReference>
<dbReference type="Proteomes" id="UP000567293">
    <property type="component" value="Unassembled WGS sequence"/>
</dbReference>
<keyword evidence="4" id="KW-0479">Metal-binding</keyword>
<name>A0A7V8NNH2_9BACT</name>
<dbReference type="GO" id="GO:0006102">
    <property type="term" value="P:isocitrate metabolic process"/>
    <property type="evidence" value="ECO:0007669"/>
    <property type="project" value="TreeGrafter"/>
</dbReference>
<dbReference type="EMBL" id="JACDQQ010000636">
    <property type="protein sequence ID" value="MBA0084605.1"/>
    <property type="molecule type" value="Genomic_DNA"/>
</dbReference>
<keyword evidence="11" id="KW-1185">Reference proteome</keyword>
<comment type="caution">
    <text evidence="10">The sequence shown here is derived from an EMBL/GenBank/DDBJ whole genome shotgun (WGS) entry which is preliminary data.</text>
</comment>
<proteinExistence type="inferred from homology"/>
<dbReference type="Gene3D" id="3.40.718.10">
    <property type="entry name" value="Isopropylmalate Dehydrogenase"/>
    <property type="match status" value="1"/>
</dbReference>
<keyword evidence="7 10" id="KW-0560">Oxidoreductase</keyword>
<reference evidence="10" key="1">
    <citation type="submission" date="2020-06" db="EMBL/GenBank/DDBJ databases">
        <title>Legume-microbial interactions unlock mineral nutrients during tropical forest succession.</title>
        <authorList>
            <person name="Epihov D.Z."/>
        </authorList>
    </citation>
    <scope>NUCLEOTIDE SEQUENCE [LARGE SCALE GENOMIC DNA]</scope>
    <source>
        <strain evidence="10">Pan2503</strain>
    </source>
</reference>
<evidence type="ECO:0000256" key="3">
    <source>
        <dbReference type="ARBA" id="ARBA00007769"/>
    </source>
</evidence>
<protein>
    <submittedName>
        <fullName evidence="10">Isocitrate dehydrogenase (NAD(+))</fullName>
        <ecNumber evidence="10">1.1.1.41</ecNumber>
    </submittedName>
</protein>
<dbReference type="GO" id="GO:0006099">
    <property type="term" value="P:tricarboxylic acid cycle"/>
    <property type="evidence" value="ECO:0007669"/>
    <property type="project" value="InterPro"/>
</dbReference>
<dbReference type="FunFam" id="3.40.718.10:FF:000014">
    <property type="entry name" value="Isocitrate dehydrogenase (NAD(+))"/>
    <property type="match status" value="1"/>
</dbReference>
<dbReference type="EC" id="1.1.1.41" evidence="10"/>
<comment type="cofactor">
    <cofactor evidence="2">
        <name>Mg(2+)</name>
        <dbReference type="ChEBI" id="CHEBI:18420"/>
    </cofactor>
</comment>
<dbReference type="PANTHER" id="PTHR11835">
    <property type="entry name" value="DECARBOXYLATING DEHYDROGENASES-ISOCITRATE, ISOPROPYLMALATE, TARTRATE"/>
    <property type="match status" value="1"/>
</dbReference>
<dbReference type="InterPro" id="IPR024084">
    <property type="entry name" value="IsoPropMal-DH-like_dom"/>
</dbReference>
<evidence type="ECO:0000256" key="2">
    <source>
        <dbReference type="ARBA" id="ARBA00001946"/>
    </source>
</evidence>
<gene>
    <name evidence="10" type="ORF">HRJ53_06400</name>
</gene>
<dbReference type="InterPro" id="IPR004434">
    <property type="entry name" value="Isocitrate_DH_NAD"/>
</dbReference>
<dbReference type="PROSITE" id="PS00470">
    <property type="entry name" value="IDH_IMDH"/>
    <property type="match status" value="1"/>
</dbReference>
<evidence type="ECO:0000256" key="8">
    <source>
        <dbReference type="ARBA" id="ARBA00023027"/>
    </source>
</evidence>
<feature type="domain" description="Isopropylmalate dehydrogenase-like" evidence="9">
    <location>
        <begin position="4"/>
        <end position="328"/>
    </location>
</feature>
<dbReference type="PANTHER" id="PTHR11835:SF34">
    <property type="entry name" value="ISOCITRATE DEHYDROGENASE [NAD] SUBUNIT ALPHA, MITOCHONDRIAL"/>
    <property type="match status" value="1"/>
</dbReference>
<evidence type="ECO:0000256" key="1">
    <source>
        <dbReference type="ARBA" id="ARBA00001936"/>
    </source>
</evidence>
<evidence type="ECO:0000259" key="9">
    <source>
        <dbReference type="SMART" id="SM01329"/>
    </source>
</evidence>
<keyword evidence="6" id="KW-0809">Transit peptide</keyword>
<dbReference type="SUPFAM" id="SSF53659">
    <property type="entry name" value="Isocitrate/Isopropylmalate dehydrogenase-like"/>
    <property type="match status" value="1"/>
</dbReference>
<comment type="similarity">
    <text evidence="3">Belongs to the isocitrate and isopropylmalate dehydrogenases family.</text>
</comment>
<dbReference type="GO" id="GO:0051287">
    <property type="term" value="F:NAD binding"/>
    <property type="evidence" value="ECO:0007669"/>
    <property type="project" value="InterPro"/>
</dbReference>
<organism evidence="10 11">
    <name type="scientific">Candidatus Acidiferrum panamense</name>
    <dbReference type="NCBI Taxonomy" id="2741543"/>
    <lineage>
        <taxon>Bacteria</taxon>
        <taxon>Pseudomonadati</taxon>
        <taxon>Acidobacteriota</taxon>
        <taxon>Terriglobia</taxon>
        <taxon>Candidatus Acidiferrales</taxon>
        <taxon>Candidatus Acidiferrum</taxon>
    </lineage>
</organism>
<dbReference type="Pfam" id="PF00180">
    <property type="entry name" value="Iso_dh"/>
    <property type="match status" value="1"/>
</dbReference>
<dbReference type="AlphaFoldDB" id="A0A7V8NNH2"/>
<sequence length="338" mass="36489">MNHHVTLIPGEGIGPEVSTATRRILEASGVEIEWEEISGRADESADQSQRVNQAAIDSVRRNRVALKGPMATAIAGGAPSVNVALRKSLDLYANLRPVKNIPGVKSHFEDVDLIIVRENTEDLYSGLEHEVVPGVVESLKIITEKASTRIARFAFDYARRHGRKKVHAIHKANIMKLSDGLFLRSVRTVAAQFPEIQYRELIVDNACMQIVMDPLQFDVLLLPNLYGDVMSDLAAGLVGGLGVVPSANIGDHCAMFEAVHGTAPDIAGKGLANPTALLMSALLMLDYLGERAAAERIEAALLKTYRDGIFTTKDVGGKANTEQFTNAVLDALAATTSK</sequence>
<evidence type="ECO:0000256" key="4">
    <source>
        <dbReference type="ARBA" id="ARBA00022723"/>
    </source>
</evidence>
<keyword evidence="8" id="KW-0520">NAD</keyword>
<evidence type="ECO:0000256" key="5">
    <source>
        <dbReference type="ARBA" id="ARBA00022842"/>
    </source>
</evidence>